<evidence type="ECO:0000256" key="3">
    <source>
        <dbReference type="PROSITE-ProRule" id="PRU01091"/>
    </source>
</evidence>
<accession>A0A1M7V087</accession>
<dbReference type="OrthoDB" id="3755432at2"/>
<proteinExistence type="inferred from homology"/>
<dbReference type="InterPro" id="IPR027417">
    <property type="entry name" value="P-loop_NTPase"/>
</dbReference>
<feature type="domain" description="OmpR/PhoB-type" evidence="4">
    <location>
        <begin position="1"/>
        <end position="94"/>
    </location>
</feature>
<dbReference type="Pfam" id="PF25872">
    <property type="entry name" value="HTH_77"/>
    <property type="match status" value="1"/>
</dbReference>
<dbReference type="SUPFAM" id="SSF52540">
    <property type="entry name" value="P-loop containing nucleoside triphosphate hydrolases"/>
    <property type="match status" value="1"/>
</dbReference>
<dbReference type="GO" id="GO:0006355">
    <property type="term" value="P:regulation of DNA-templated transcription"/>
    <property type="evidence" value="ECO:0007669"/>
    <property type="project" value="InterPro"/>
</dbReference>
<evidence type="ECO:0000256" key="2">
    <source>
        <dbReference type="ARBA" id="ARBA00023125"/>
    </source>
</evidence>
<dbReference type="CDD" id="cd15831">
    <property type="entry name" value="BTAD"/>
    <property type="match status" value="1"/>
</dbReference>
<dbReference type="RefSeq" id="WP_072921034.1">
    <property type="nucleotide sequence ID" value="NZ_FRDM01000053.1"/>
</dbReference>
<evidence type="ECO:0000259" key="4">
    <source>
        <dbReference type="PROSITE" id="PS51755"/>
    </source>
</evidence>
<gene>
    <name evidence="5" type="ORF">SAMN05660350_04677</name>
</gene>
<dbReference type="PROSITE" id="PS51755">
    <property type="entry name" value="OMPR_PHOB"/>
    <property type="match status" value="1"/>
</dbReference>
<dbReference type="InterPro" id="IPR005158">
    <property type="entry name" value="BTAD"/>
</dbReference>
<dbReference type="AlphaFoldDB" id="A0A1M7V087"/>
<protein>
    <submittedName>
        <fullName evidence="5">Predicted ATPase</fullName>
    </submittedName>
</protein>
<dbReference type="InterPro" id="IPR001867">
    <property type="entry name" value="OmpR/PhoB-type_DNA-bd"/>
</dbReference>
<dbReference type="SUPFAM" id="SSF46894">
    <property type="entry name" value="C-terminal effector domain of the bipartite response regulators"/>
    <property type="match status" value="1"/>
</dbReference>
<evidence type="ECO:0000256" key="1">
    <source>
        <dbReference type="ARBA" id="ARBA00005820"/>
    </source>
</evidence>
<dbReference type="InterPro" id="IPR049052">
    <property type="entry name" value="nSTAND1"/>
</dbReference>
<dbReference type="Gene3D" id="1.10.10.10">
    <property type="entry name" value="Winged helix-like DNA-binding domain superfamily/Winged helix DNA-binding domain"/>
    <property type="match status" value="1"/>
</dbReference>
<dbReference type="SMART" id="SM00862">
    <property type="entry name" value="Trans_reg_C"/>
    <property type="match status" value="1"/>
</dbReference>
<feature type="DNA-binding region" description="OmpR/PhoB-type" evidence="3">
    <location>
        <begin position="1"/>
        <end position="94"/>
    </location>
</feature>
<dbReference type="Proteomes" id="UP000184428">
    <property type="component" value="Unassembled WGS sequence"/>
</dbReference>
<dbReference type="Pfam" id="PF03704">
    <property type="entry name" value="BTAD"/>
    <property type="match status" value="1"/>
</dbReference>
<dbReference type="InterPro" id="IPR058852">
    <property type="entry name" value="HTH_77"/>
</dbReference>
<dbReference type="PRINTS" id="PR00364">
    <property type="entry name" value="DISEASERSIST"/>
</dbReference>
<dbReference type="EMBL" id="FRDM01000053">
    <property type="protein sequence ID" value="SHN88691.1"/>
    <property type="molecule type" value="Genomic_DNA"/>
</dbReference>
<organism evidence="5 6">
    <name type="scientific">Geodermatophilus obscurus</name>
    <dbReference type="NCBI Taxonomy" id="1861"/>
    <lineage>
        <taxon>Bacteria</taxon>
        <taxon>Bacillati</taxon>
        <taxon>Actinomycetota</taxon>
        <taxon>Actinomycetes</taxon>
        <taxon>Geodermatophilales</taxon>
        <taxon>Geodermatophilaceae</taxon>
        <taxon>Geodermatophilus</taxon>
    </lineage>
</organism>
<dbReference type="InterPro" id="IPR011990">
    <property type="entry name" value="TPR-like_helical_dom_sf"/>
</dbReference>
<evidence type="ECO:0000313" key="6">
    <source>
        <dbReference type="Proteomes" id="UP000184428"/>
    </source>
</evidence>
<dbReference type="Gene3D" id="3.40.50.300">
    <property type="entry name" value="P-loop containing nucleotide triphosphate hydrolases"/>
    <property type="match status" value="1"/>
</dbReference>
<dbReference type="Pfam" id="PF00486">
    <property type="entry name" value="Trans_reg_C"/>
    <property type="match status" value="1"/>
</dbReference>
<reference evidence="5 6" key="1">
    <citation type="submission" date="2016-12" db="EMBL/GenBank/DDBJ databases">
        <authorList>
            <person name="Song W.-J."/>
            <person name="Kurnit D.M."/>
        </authorList>
    </citation>
    <scope>NUCLEOTIDE SEQUENCE [LARGE SCALE GENOMIC DNA]</scope>
    <source>
        <strain evidence="5 6">DSM 43162</strain>
    </source>
</reference>
<dbReference type="InterPro" id="IPR036388">
    <property type="entry name" value="WH-like_DNA-bd_sf"/>
</dbReference>
<name>A0A1M7V087_9ACTN</name>
<dbReference type="PANTHER" id="PTHR47691:SF3">
    <property type="entry name" value="HTH-TYPE TRANSCRIPTIONAL REGULATOR RV0890C-RELATED"/>
    <property type="match status" value="1"/>
</dbReference>
<dbReference type="GO" id="GO:0003677">
    <property type="term" value="F:DNA binding"/>
    <property type="evidence" value="ECO:0007669"/>
    <property type="project" value="UniProtKB-UniRule"/>
</dbReference>
<dbReference type="SUPFAM" id="SSF48452">
    <property type="entry name" value="TPR-like"/>
    <property type="match status" value="2"/>
</dbReference>
<comment type="similarity">
    <text evidence="1">Belongs to the AfsR/DnrI/RedD regulatory family.</text>
</comment>
<sequence>MEIRVLGPVEVVVEGQVRALPGSGERELLALLALSARRVVAVPTLVDALWGENLPANPGNALQLRVSKLRRALATAGVPSALVVTRPPGYLLDVDRNRVDALRFTDQVAAARAAADADPRAAARLYREALSWWRGAALAEFADVRWAGAEAARLTELQLAAREELIDLELAAGRHTDVLGELEALTAAHPLRERLHARLMLALYRAGRQADALAAYRRARTVLDAELGLEPGAELRELQEAILQQRPDLRAPPRAPASSVPEVTAPTPRTLRLPARLTSFLGREADVDRVGGLLRAARLVTVTGPGGVGKTSLALEAARAAAARFGDGVGFTRLAGVTDPAQVPSAALAALGIRDVATATAEDQLLGHLRSRSVLLVLDNCEHLADACALLAETLLESCPGVRLLATSREPLAARGEVQYAIDPLPVPPEAADAAALTGSAAAELFFDRARAARPDFTVRDQADAAAVADICRHLDGMPLALELAAARVAALPVRELARRMGDRFALLTTGPRTADARQRTLRATVDWSYRLLSDPERVLLRRLSVFRGSWTLQAMQAVAAQAPLDPPGAVDLLGRLVDRSLVVVDRVPRDRDAGPRYHLLETIRQYAAERLAEAGETDAVARAHAGHLTALAEQAEVELRGDGQARWLPRLAAERDDIDAALAWCTGHADTEPDAGLRLVAPLGWYWYFATHPDGGRRVAAMLAAAPGSSTEVRARALQALAVAARPGACIVHPDAACAAAAGQSRALFAELGDAFRAALSDTLLAVEAIGSDDPAEAFTVLGAAEREFTRDGDAWCAALADFVRLELHAGTGDLDAATAVGHRALLTFRALGDQWGVSAIQFHLGMALHHAGRLGEALEMYEGALASVRDVGPANTVQYALAGAGHVTLLLGDADRAGQLFAESHAVARQLGADGNPRAAVGEGLLARDRGDAAAARERLTFAQQLFSGLTEKPEWTAAVLVGLGHIAEADGDLGSAEFFHRRAWQTAPGHAAALEGLACVAAARDDAGTAARLLGAAAAWRQRRHRPADRIERADADRAEQRARTALGDSEFGAAYRAGKAEPDAVLDIADPVPARR</sequence>
<dbReference type="GO" id="GO:0000160">
    <property type="term" value="P:phosphorelay signal transduction system"/>
    <property type="evidence" value="ECO:0007669"/>
    <property type="project" value="InterPro"/>
</dbReference>
<dbReference type="InterPro" id="IPR016032">
    <property type="entry name" value="Sig_transdc_resp-reg_C-effctor"/>
</dbReference>
<dbReference type="SMART" id="SM01043">
    <property type="entry name" value="BTAD"/>
    <property type="match status" value="1"/>
</dbReference>
<dbReference type="Pfam" id="PF20703">
    <property type="entry name" value="nSTAND1"/>
    <property type="match status" value="1"/>
</dbReference>
<evidence type="ECO:0000313" key="5">
    <source>
        <dbReference type="EMBL" id="SHN88691.1"/>
    </source>
</evidence>
<dbReference type="Gene3D" id="1.25.40.10">
    <property type="entry name" value="Tetratricopeptide repeat domain"/>
    <property type="match status" value="2"/>
</dbReference>
<keyword evidence="2 3" id="KW-0238">DNA-binding</keyword>
<dbReference type="PANTHER" id="PTHR47691">
    <property type="entry name" value="REGULATOR-RELATED"/>
    <property type="match status" value="1"/>
</dbReference>